<keyword evidence="5" id="KW-1185">Reference proteome</keyword>
<proteinExistence type="predicted"/>
<evidence type="ECO:0000313" key="4">
    <source>
        <dbReference type="EMBL" id="GAA0358055.1"/>
    </source>
</evidence>
<dbReference type="Pfam" id="PF21036">
    <property type="entry name" value="EryCIII-like_N"/>
    <property type="match status" value="1"/>
</dbReference>
<sequence length="350" mass="37301">MRILFTAGGSQATVFSVAPLAMAARNAGHEILLAAEEPLLDAAAAIAIPAVPAPEPRMISARLDALLSLAEDWPPDLVIGGTMSHLVGVLAARLKIPYVRQAWDIGPMPPEFARRIDERIRPELDRLGLAELPGPALSIDVCPPSLRPAGAPDAQPMRWIPRNRQRRLEPWMYVRPKGRPRVLITSGTRTRLFSGGSMRRLVDELAGTGAEVLVAATDKTAEELGEDLGDVRVGWIPLDMVAPTCDLTVHHGGGATAMTVLNAGVPQLIIPENGYAKAIARAVSGSGAALTVPPEREDSDEDLVEVVAAGCREILSTPRYAERARAIAEEIATLPTPAEIVRTLETLAAP</sequence>
<dbReference type="EMBL" id="BAAABM010000051">
    <property type="protein sequence ID" value="GAA0358055.1"/>
    <property type="molecule type" value="Genomic_DNA"/>
</dbReference>
<evidence type="ECO:0000313" key="5">
    <source>
        <dbReference type="Proteomes" id="UP001501822"/>
    </source>
</evidence>
<keyword evidence="1" id="KW-0808">Transferase</keyword>
<dbReference type="Gene3D" id="3.40.50.2000">
    <property type="entry name" value="Glycogen Phosphorylase B"/>
    <property type="match status" value="2"/>
</dbReference>
<gene>
    <name evidence="4" type="ORF">GCM10010151_54660</name>
</gene>
<evidence type="ECO:0000259" key="3">
    <source>
        <dbReference type="Pfam" id="PF21036"/>
    </source>
</evidence>
<feature type="domain" description="Erythromycin biosynthesis protein CIII-like N-terminal" evidence="3">
    <location>
        <begin position="63"/>
        <end position="187"/>
    </location>
</feature>
<reference evidence="4 5" key="1">
    <citation type="journal article" date="2019" name="Int. J. Syst. Evol. Microbiol.">
        <title>The Global Catalogue of Microorganisms (GCM) 10K type strain sequencing project: providing services to taxonomists for standard genome sequencing and annotation.</title>
        <authorList>
            <consortium name="The Broad Institute Genomics Platform"/>
            <consortium name="The Broad Institute Genome Sequencing Center for Infectious Disease"/>
            <person name="Wu L."/>
            <person name="Ma J."/>
        </authorList>
    </citation>
    <scope>NUCLEOTIDE SEQUENCE [LARGE SCALE GENOMIC DNA]</scope>
    <source>
        <strain evidence="4 5">JCM 3146</strain>
    </source>
</reference>
<dbReference type="SUPFAM" id="SSF53756">
    <property type="entry name" value="UDP-Glycosyltransferase/glycogen phosphorylase"/>
    <property type="match status" value="1"/>
</dbReference>
<dbReference type="InterPro" id="IPR002213">
    <property type="entry name" value="UDP_glucos_trans"/>
</dbReference>
<protein>
    <submittedName>
        <fullName evidence="4">Glycosyltransferase</fullName>
    </submittedName>
</protein>
<organism evidence="4 5">
    <name type="scientific">Actinoallomurus spadix</name>
    <dbReference type="NCBI Taxonomy" id="79912"/>
    <lineage>
        <taxon>Bacteria</taxon>
        <taxon>Bacillati</taxon>
        <taxon>Actinomycetota</taxon>
        <taxon>Actinomycetes</taxon>
        <taxon>Streptosporangiales</taxon>
        <taxon>Thermomonosporaceae</taxon>
        <taxon>Actinoallomurus</taxon>
    </lineage>
</organism>
<dbReference type="InterPro" id="IPR010610">
    <property type="entry name" value="EryCIII-like_C"/>
</dbReference>
<dbReference type="Pfam" id="PF06722">
    <property type="entry name" value="EryCIII-like_C"/>
    <property type="match status" value="1"/>
</dbReference>
<accession>A0ABN0X8W7</accession>
<evidence type="ECO:0000256" key="1">
    <source>
        <dbReference type="ARBA" id="ARBA00022679"/>
    </source>
</evidence>
<feature type="domain" description="Erythromycin biosynthesis protein CIII-like C-terminal" evidence="2">
    <location>
        <begin position="200"/>
        <end position="347"/>
    </location>
</feature>
<comment type="caution">
    <text evidence="4">The sequence shown here is derived from an EMBL/GenBank/DDBJ whole genome shotgun (WGS) entry which is preliminary data.</text>
</comment>
<dbReference type="InterPro" id="IPR048284">
    <property type="entry name" value="EryCIII-like_N"/>
</dbReference>
<dbReference type="Proteomes" id="UP001501822">
    <property type="component" value="Unassembled WGS sequence"/>
</dbReference>
<name>A0ABN0X8W7_9ACTN</name>
<dbReference type="RefSeq" id="WP_252798531.1">
    <property type="nucleotide sequence ID" value="NZ_BAAABM010000051.1"/>
</dbReference>
<dbReference type="CDD" id="cd03784">
    <property type="entry name" value="GT1_Gtf-like"/>
    <property type="match status" value="1"/>
</dbReference>
<evidence type="ECO:0000259" key="2">
    <source>
        <dbReference type="Pfam" id="PF06722"/>
    </source>
</evidence>